<dbReference type="Proteomes" id="UP000515154">
    <property type="component" value="Linkage group LG27"/>
</dbReference>
<evidence type="ECO:0000313" key="1">
    <source>
        <dbReference type="Proteomes" id="UP000515154"/>
    </source>
</evidence>
<proteinExistence type="predicted"/>
<evidence type="ECO:0000313" key="2">
    <source>
        <dbReference type="RefSeq" id="XP_029652179.1"/>
    </source>
</evidence>
<dbReference type="KEGG" id="osn:115225368"/>
<organism evidence="1 2">
    <name type="scientific">Octopus sinensis</name>
    <name type="common">East Asian common octopus</name>
    <dbReference type="NCBI Taxonomy" id="2607531"/>
    <lineage>
        <taxon>Eukaryota</taxon>
        <taxon>Metazoa</taxon>
        <taxon>Spiralia</taxon>
        <taxon>Lophotrochozoa</taxon>
        <taxon>Mollusca</taxon>
        <taxon>Cephalopoda</taxon>
        <taxon>Coleoidea</taxon>
        <taxon>Octopodiformes</taxon>
        <taxon>Octopoda</taxon>
        <taxon>Incirrata</taxon>
        <taxon>Octopodidae</taxon>
        <taxon>Octopus</taxon>
    </lineage>
</organism>
<sequence>MAVMHRLREISGEILKKLPSSREDAIAVYVPTFGAISYSVFALNIMEHARFKRLFAPNELLVANTLWLNAHLGIGFFIYSRRHLSDSPVYKRIIYSAFGTIAFNFGSVLLWASLKSLLPNSTGLRVLFGLLSSWGLLYVGKDYLDHVDTHVPSIPVDSVTTLEE</sequence>
<dbReference type="PANTHER" id="PTHR38640">
    <property type="entry name" value="GEO09659P1"/>
    <property type="match status" value="1"/>
</dbReference>
<dbReference type="PANTHER" id="PTHR38640:SF1">
    <property type="entry name" value="GEO09659P1"/>
    <property type="match status" value="1"/>
</dbReference>
<keyword evidence="1" id="KW-1185">Reference proteome</keyword>
<protein>
    <submittedName>
        <fullName evidence="2">Uncharacterized protein LOC115225368</fullName>
    </submittedName>
</protein>
<name>A0A6P7TJZ4_9MOLL</name>
<dbReference type="AlphaFoldDB" id="A0A6P7TJZ4"/>
<dbReference type="RefSeq" id="XP_029652179.1">
    <property type="nucleotide sequence ID" value="XM_029796319.2"/>
</dbReference>
<gene>
    <name evidence="2" type="primary">LOC115225368</name>
</gene>
<accession>A0A6P7TJZ4</accession>
<reference evidence="2" key="1">
    <citation type="submission" date="2025-08" db="UniProtKB">
        <authorList>
            <consortium name="RefSeq"/>
        </authorList>
    </citation>
    <scope>IDENTIFICATION</scope>
</reference>